<evidence type="ECO:0000313" key="1">
    <source>
        <dbReference type="EMBL" id="KAH7122546.1"/>
    </source>
</evidence>
<dbReference type="Proteomes" id="UP000700596">
    <property type="component" value="Unassembled WGS sequence"/>
</dbReference>
<gene>
    <name evidence="1" type="ORF">B0J11DRAFT_581243</name>
</gene>
<sequence length="103" mass="12209">MHKSRWSVYYTHAKPDRFWNHEILYPTPIAQGAWNYYTSYRTAAEAGLKVKLLLAYHFNNTSLYRVEDPPNDWKTEGGIWHVYKLPTQAGENEVLFKKAWALF</sequence>
<comment type="caution">
    <text evidence="1">The sequence shown here is derived from an EMBL/GenBank/DDBJ whole genome shotgun (WGS) entry which is preliminary data.</text>
</comment>
<dbReference type="EMBL" id="JAGMWT010000009">
    <property type="protein sequence ID" value="KAH7122546.1"/>
    <property type="molecule type" value="Genomic_DNA"/>
</dbReference>
<dbReference type="AlphaFoldDB" id="A0A9P9DQ19"/>
<reference evidence="1" key="1">
    <citation type="journal article" date="2021" name="Nat. Commun.">
        <title>Genetic determinants of endophytism in the Arabidopsis root mycobiome.</title>
        <authorList>
            <person name="Mesny F."/>
            <person name="Miyauchi S."/>
            <person name="Thiergart T."/>
            <person name="Pickel B."/>
            <person name="Atanasova L."/>
            <person name="Karlsson M."/>
            <person name="Huettel B."/>
            <person name="Barry K.W."/>
            <person name="Haridas S."/>
            <person name="Chen C."/>
            <person name="Bauer D."/>
            <person name="Andreopoulos W."/>
            <person name="Pangilinan J."/>
            <person name="LaButti K."/>
            <person name="Riley R."/>
            <person name="Lipzen A."/>
            <person name="Clum A."/>
            <person name="Drula E."/>
            <person name="Henrissat B."/>
            <person name="Kohler A."/>
            <person name="Grigoriev I.V."/>
            <person name="Martin F.M."/>
            <person name="Hacquard S."/>
        </authorList>
    </citation>
    <scope>NUCLEOTIDE SEQUENCE</scope>
    <source>
        <strain evidence="1">MPI-CAGE-CH-0243</strain>
    </source>
</reference>
<organism evidence="1 2">
    <name type="scientific">Dendryphion nanum</name>
    <dbReference type="NCBI Taxonomy" id="256645"/>
    <lineage>
        <taxon>Eukaryota</taxon>
        <taxon>Fungi</taxon>
        <taxon>Dikarya</taxon>
        <taxon>Ascomycota</taxon>
        <taxon>Pezizomycotina</taxon>
        <taxon>Dothideomycetes</taxon>
        <taxon>Pleosporomycetidae</taxon>
        <taxon>Pleosporales</taxon>
        <taxon>Torulaceae</taxon>
        <taxon>Dendryphion</taxon>
    </lineage>
</organism>
<keyword evidence="2" id="KW-1185">Reference proteome</keyword>
<name>A0A9P9DQ19_9PLEO</name>
<accession>A0A9P9DQ19</accession>
<proteinExistence type="predicted"/>
<protein>
    <submittedName>
        <fullName evidence="1">Uncharacterized protein</fullName>
    </submittedName>
</protein>
<evidence type="ECO:0000313" key="2">
    <source>
        <dbReference type="Proteomes" id="UP000700596"/>
    </source>
</evidence>